<proteinExistence type="predicted"/>
<evidence type="ECO:0000313" key="2">
    <source>
        <dbReference type="Proteomes" id="UP000275652"/>
    </source>
</evidence>
<accession>A0A9X8DJN5</accession>
<evidence type="ECO:0000313" key="1">
    <source>
        <dbReference type="EMBL" id="RLN90886.1"/>
    </source>
</evidence>
<sequence>MDVPSWPCVPVPKVQIPPNLSFLRSSATSASRLDAASNELHERNGGYESKMDVTVVALFLQRLGQALHLVGV</sequence>
<feature type="non-terminal residue" evidence="1">
    <location>
        <position position="72"/>
    </location>
</feature>
<dbReference type="EMBL" id="QUTI01060859">
    <property type="protein sequence ID" value="RLN90886.1"/>
    <property type="molecule type" value="Genomic_DNA"/>
</dbReference>
<comment type="caution">
    <text evidence="1">The sequence shown here is derived from an EMBL/GenBank/DDBJ whole genome shotgun (WGS) entry which is preliminary data.</text>
</comment>
<dbReference type="AlphaFoldDB" id="A0A9X8DJN5"/>
<gene>
    <name evidence="1" type="ORF">DYB28_003503</name>
</gene>
<dbReference type="Proteomes" id="UP000275652">
    <property type="component" value="Unassembled WGS sequence"/>
</dbReference>
<protein>
    <submittedName>
        <fullName evidence="1">Uncharacterized protein</fullName>
    </submittedName>
</protein>
<reference evidence="1 2" key="1">
    <citation type="journal article" date="2018" name="J. Invertebr. Pathol.">
        <title>New genotyping method for the causative agent of crayfish plague (Aphanomyces astaci) based on whole genome data.</title>
        <authorList>
            <person name="Minardi D."/>
            <person name="Studholme D.J."/>
            <person name="van der Giezen M."/>
            <person name="Pretto T."/>
            <person name="Oidtmann B."/>
        </authorList>
    </citation>
    <scope>NUCLEOTIDE SEQUENCE [LARGE SCALE GENOMIC DNA]</scope>
    <source>
        <strain evidence="1 2">KB13</strain>
    </source>
</reference>
<organism evidence="1 2">
    <name type="scientific">Aphanomyces astaci</name>
    <name type="common">Crayfish plague agent</name>
    <dbReference type="NCBI Taxonomy" id="112090"/>
    <lineage>
        <taxon>Eukaryota</taxon>
        <taxon>Sar</taxon>
        <taxon>Stramenopiles</taxon>
        <taxon>Oomycota</taxon>
        <taxon>Saprolegniomycetes</taxon>
        <taxon>Saprolegniales</taxon>
        <taxon>Verrucalvaceae</taxon>
        <taxon>Aphanomyces</taxon>
    </lineage>
</organism>
<name>A0A9X8DJN5_APHAT</name>